<dbReference type="AlphaFoldDB" id="A0AA36GPR5"/>
<dbReference type="PANTHER" id="PTHR21662:SF59">
    <property type="entry name" value="RECEPTOR PROTEIN-TYROSINE KINASE"/>
    <property type="match status" value="1"/>
</dbReference>
<dbReference type="Proteomes" id="UP001176961">
    <property type="component" value="Unassembled WGS sequence"/>
</dbReference>
<comment type="caution">
    <text evidence="3">The sequence shown here is derived from an EMBL/GenBank/DDBJ whole genome shotgun (WGS) entry which is preliminary data.</text>
</comment>
<dbReference type="InterPro" id="IPR036941">
    <property type="entry name" value="Rcpt_L-dom_sf"/>
</dbReference>
<keyword evidence="4" id="KW-1185">Reference proteome</keyword>
<dbReference type="EMBL" id="CATQJL010000112">
    <property type="protein sequence ID" value="CAJ0595889.1"/>
    <property type="molecule type" value="Genomic_DNA"/>
</dbReference>
<reference evidence="3" key="1">
    <citation type="submission" date="2023-07" db="EMBL/GenBank/DDBJ databases">
        <authorList>
            <consortium name="CYATHOMIX"/>
        </authorList>
    </citation>
    <scope>NUCLEOTIDE SEQUENCE</scope>
    <source>
        <strain evidence="3">N/A</strain>
    </source>
</reference>
<sequence>MLLQLDISGVSSSNGNEELPEDRQFTIECDHQRYSIRTKSDVAEFSSNCPNPKSLYLVHPNDFPSLGMTPKQFYSFLDAPILHACIHVQFSTIKSLNFKKLQNHTGSCPGPPMKITQNKDLRTISFHENFMRNARASSVVIRGNRNLKADVITTMKKNFPWYAIDLQDPGECGVPYPFKSFYDMKGCESAYGVLYVSGSSVRRASNVKLSLKGCISIEKSDLVDVDFLDDITNFTLAEDECGHAISKNSKLCIKDPQRLKMKFESLQIDQTANPDCETTCSGGVVNDQYLATLEGCQVINGSLVIQDWNRPPANLINLKNVQRIYGSLRVANTSGLKNFDYFHDLREIIVPSGNNGSAIEIVSNPGLSKLTLPRLRALKSESDLKIIISDNPDLTMKQASVNKLYQLAQGKKHTRIQYKDSTTFFDALTSRKWYLLISIMVVLILILVIINASILTKRHIQKRKYFDKYGFPRPPWHLQKRSQDILASWVKEIVLKNPLIWRCSDREIIWPYQEIDATHKDINVIVDNNSSFLKEHMLPIAANGHLPKDKFLLFERVKTLLSKEVVIVIGSDKHPTCVVRDIPIEQDKTKAYKYKEKTYTFTLTGTRKLAPCTQEYTYKVITDVKAKDKKKNKQKEDEQMCRNVRIYYHQWGNRFLPSEFDEILQLAMLYVPDRTVCVSDRRKEVFSLIHTLHTFCHITMDQVSIVDVLQLHTEKCNGAVLDRNELVFAMAVVMEWAYQSRSIPKELKLKHVEWCHSYAIMDKFMRKNPNIKYIHPDYLVKLDAKVRQSIYNEGFTSSPRFSERESGAVTDPYHRKNVKQHTMYSKVLKTVGTQDDGDKDDGKFWLGNDNANNEKVPLLNAVKERGGTEHSCLARILFYMSSLEKREAEGRPSREPLLSSAFAAG</sequence>
<dbReference type="Gene3D" id="3.80.20.20">
    <property type="entry name" value="Receptor L-domain"/>
    <property type="match status" value="1"/>
</dbReference>
<feature type="transmembrane region" description="Helical" evidence="1">
    <location>
        <begin position="433"/>
        <end position="455"/>
    </location>
</feature>
<keyword evidence="1" id="KW-0812">Transmembrane</keyword>
<gene>
    <name evidence="3" type="ORF">CYNAS_LOCUS7872</name>
</gene>
<evidence type="ECO:0000256" key="1">
    <source>
        <dbReference type="SAM" id="Phobius"/>
    </source>
</evidence>
<name>A0AA36GPR5_CYLNA</name>
<evidence type="ECO:0000313" key="3">
    <source>
        <dbReference type="EMBL" id="CAJ0595889.1"/>
    </source>
</evidence>
<dbReference type="InterPro" id="IPR053079">
    <property type="entry name" value="SPS2_domain"/>
</dbReference>
<dbReference type="PANTHER" id="PTHR21662">
    <property type="entry name" value="RECEPTOR PROTEIN-TYROSINE KINASE"/>
    <property type="match status" value="1"/>
</dbReference>
<protein>
    <recommendedName>
        <fullName evidence="2">Receptor L-domain domain-containing protein</fullName>
    </recommendedName>
</protein>
<evidence type="ECO:0000259" key="2">
    <source>
        <dbReference type="Pfam" id="PF01030"/>
    </source>
</evidence>
<proteinExistence type="predicted"/>
<feature type="domain" description="Receptor L-domain" evidence="2">
    <location>
        <begin position="295"/>
        <end position="401"/>
    </location>
</feature>
<keyword evidence="1" id="KW-1133">Transmembrane helix</keyword>
<dbReference type="SUPFAM" id="SSF52058">
    <property type="entry name" value="L domain-like"/>
    <property type="match status" value="1"/>
</dbReference>
<dbReference type="InterPro" id="IPR000494">
    <property type="entry name" value="Rcpt_L-dom"/>
</dbReference>
<keyword evidence="1" id="KW-0472">Membrane</keyword>
<dbReference type="Pfam" id="PF01030">
    <property type="entry name" value="Recep_L_domain"/>
    <property type="match status" value="1"/>
</dbReference>
<evidence type="ECO:0000313" key="4">
    <source>
        <dbReference type="Proteomes" id="UP001176961"/>
    </source>
</evidence>
<accession>A0AA36GPR5</accession>
<organism evidence="3 4">
    <name type="scientific">Cylicocyclus nassatus</name>
    <name type="common">Nematode worm</name>
    <dbReference type="NCBI Taxonomy" id="53992"/>
    <lineage>
        <taxon>Eukaryota</taxon>
        <taxon>Metazoa</taxon>
        <taxon>Ecdysozoa</taxon>
        <taxon>Nematoda</taxon>
        <taxon>Chromadorea</taxon>
        <taxon>Rhabditida</taxon>
        <taxon>Rhabditina</taxon>
        <taxon>Rhabditomorpha</taxon>
        <taxon>Strongyloidea</taxon>
        <taxon>Strongylidae</taxon>
        <taxon>Cylicocyclus</taxon>
    </lineage>
</organism>